<name>R6U4Q7_9FIRM</name>
<comment type="caution">
    <text evidence="2">The sequence shown here is derived from an EMBL/GenBank/DDBJ whole genome shotgun (WGS) entry which is preliminary data.</text>
</comment>
<sequence length="58" mass="6774">MNSPKKRGRPKESNPRNKRFEVRMTQEQEKLLAECSEKAGITKTDVIIRGIELFRNTL</sequence>
<evidence type="ECO:0008006" key="4">
    <source>
        <dbReference type="Google" id="ProtNLM"/>
    </source>
</evidence>
<dbReference type="EMBL" id="CBFV010000095">
    <property type="protein sequence ID" value="CDC75081.1"/>
    <property type="molecule type" value="Genomic_DNA"/>
</dbReference>
<feature type="compositionally biased region" description="Basic and acidic residues" evidence="1">
    <location>
        <begin position="10"/>
        <end position="20"/>
    </location>
</feature>
<protein>
    <recommendedName>
        <fullName evidence="4">Ribbon-helix-helix protein CopG domain-containing protein</fullName>
    </recommendedName>
</protein>
<evidence type="ECO:0000313" key="2">
    <source>
        <dbReference type="EMBL" id="CDC75081.1"/>
    </source>
</evidence>
<gene>
    <name evidence="2" type="ORF">BN626_01961</name>
</gene>
<dbReference type="AlphaFoldDB" id="R6U4Q7"/>
<feature type="region of interest" description="Disordered" evidence="1">
    <location>
        <begin position="1"/>
        <end position="20"/>
    </location>
</feature>
<reference evidence="2" key="1">
    <citation type="submission" date="2012-11" db="EMBL/GenBank/DDBJ databases">
        <title>Dependencies among metagenomic species, viruses, plasmids and units of genetic variation.</title>
        <authorList>
            <person name="Nielsen H.B."/>
            <person name="Almeida M."/>
            <person name="Juncker A.S."/>
            <person name="Rasmussen S."/>
            <person name="Li J."/>
            <person name="Sunagawa S."/>
            <person name="Plichta D."/>
            <person name="Gautier L."/>
            <person name="Le Chatelier E."/>
            <person name="Peletier E."/>
            <person name="Bonde I."/>
            <person name="Nielsen T."/>
            <person name="Manichanh C."/>
            <person name="Arumugam M."/>
            <person name="Batto J."/>
            <person name="Santos M.B.Q.D."/>
            <person name="Blom N."/>
            <person name="Borruel N."/>
            <person name="Burgdorf K.S."/>
            <person name="Boumezbeur F."/>
            <person name="Casellas F."/>
            <person name="Dore J."/>
            <person name="Guarner F."/>
            <person name="Hansen T."/>
            <person name="Hildebrand F."/>
            <person name="Kaas R.S."/>
            <person name="Kennedy S."/>
            <person name="Kristiansen K."/>
            <person name="Kultima J.R."/>
            <person name="Leonard P."/>
            <person name="Levenez F."/>
            <person name="Lund O."/>
            <person name="Moumen B."/>
            <person name="Le Paslier D."/>
            <person name="Pons N."/>
            <person name="Pedersen O."/>
            <person name="Prifti E."/>
            <person name="Qin J."/>
            <person name="Raes J."/>
            <person name="Tap J."/>
            <person name="Tims S."/>
            <person name="Ussery D.W."/>
            <person name="Yamada T."/>
            <person name="MetaHit consortium"/>
            <person name="Renault P."/>
            <person name="Sicheritz-Ponten T."/>
            <person name="Bork P."/>
            <person name="Wang J."/>
            <person name="Brunak S."/>
            <person name="Ehrlich S.D."/>
        </authorList>
    </citation>
    <scope>NUCLEOTIDE SEQUENCE [LARGE SCALE GENOMIC DNA]</scope>
</reference>
<accession>R6U4Q7</accession>
<proteinExistence type="predicted"/>
<evidence type="ECO:0000313" key="3">
    <source>
        <dbReference type="Proteomes" id="UP000018162"/>
    </source>
</evidence>
<organism evidence="2 3">
    <name type="scientific">Agathobacter rectalis CAG:36</name>
    <dbReference type="NCBI Taxonomy" id="1263079"/>
    <lineage>
        <taxon>Bacteria</taxon>
        <taxon>Bacillati</taxon>
        <taxon>Bacillota</taxon>
        <taxon>Clostridia</taxon>
        <taxon>Lachnospirales</taxon>
        <taxon>Lachnospiraceae</taxon>
        <taxon>Agathobacter</taxon>
    </lineage>
</organism>
<evidence type="ECO:0000256" key="1">
    <source>
        <dbReference type="SAM" id="MobiDB-lite"/>
    </source>
</evidence>
<dbReference type="Proteomes" id="UP000018162">
    <property type="component" value="Unassembled WGS sequence"/>
</dbReference>